<feature type="compositionally biased region" description="Pro residues" evidence="1">
    <location>
        <begin position="693"/>
        <end position="716"/>
    </location>
</feature>
<name>A0ABP1E7G3_9APHY</name>
<feature type="compositionally biased region" description="Low complexity" evidence="1">
    <location>
        <begin position="202"/>
        <end position="219"/>
    </location>
</feature>
<organism evidence="3 4">
    <name type="scientific">Somion occarium</name>
    <dbReference type="NCBI Taxonomy" id="3059160"/>
    <lineage>
        <taxon>Eukaryota</taxon>
        <taxon>Fungi</taxon>
        <taxon>Dikarya</taxon>
        <taxon>Basidiomycota</taxon>
        <taxon>Agaricomycotina</taxon>
        <taxon>Agaricomycetes</taxon>
        <taxon>Polyporales</taxon>
        <taxon>Cerrenaceae</taxon>
        <taxon>Somion</taxon>
    </lineage>
</organism>
<feature type="domain" description="Phosphatidate phosphatase APP1 catalytic" evidence="2">
    <location>
        <begin position="390"/>
        <end position="541"/>
    </location>
</feature>
<feature type="compositionally biased region" description="Basic and acidic residues" evidence="1">
    <location>
        <begin position="26"/>
        <end position="38"/>
    </location>
</feature>
<evidence type="ECO:0000313" key="4">
    <source>
        <dbReference type="Proteomes" id="UP001497453"/>
    </source>
</evidence>
<sequence length="803" mass="87722">MSEEMPSWRSLASAASRSLKSYAAQRDPRRAQYTDRNIRVNPQASEPSFRQAWGQWAGQKLRGLGQNDETNAGQIENLALFPGWAARKYQTMNVFSEEAPFDVEVFVSGFSSRVSGPGFGTRAGKTFLRLAKRYAALPKLMAMNGTVGTMNSAVVDSRSNSLQQEEDLLDLSSLPPRPDEITEESELKELERQLQELDTDTSSLYSSGSSVSSMSSNSSAQPQGGFSDNLQRFHANLEARLHPFWSSALGNRTVRLSVFSCNPDLHEAYKSPPLGAIADDEDAPQRQPIATREVQTAADGSFQMKFKLRWEDMCVHPGAVHIAFGDPRLEHELYVQAQLLPPPSRPPTPSSYSAYNNPNASSSQFFTRPSADVIPTVVTCISVPLTHTTIRLISDIDDTVKMSGVLQGARALFQNVFVKDLADGVIPGMGDWYTSMWRRGVRFHYVSNGPFELLPVVNEFIQLSHLPPGSIKLKSYAGRSLFNGLLSAPAERKRIGIVDVLDSFPDARFFLVGDSGEQDLELYASLAKERPHQILAIFIRDAGGDRSLPLEDPTGEKGMFGWGWGSSNGQVSAASSPTKMSFSEKDRAGSSSGSESPRVSPTRSFSDIQTPRPRTAPRHTGRSSTRTASYADTPGPSAYPYFAPSSSQTYGSPLDVYPGVMDSSIPITEEPSEMPTPTIPLPPAKVPLMATYPPSPSPPPYGTHPTPSPLAIPPRPGAYDSRISSRSSNMSSRMNSIGTLGSGPQGQVLSEPEKRQNELQTRVYRARMEVPRHIPLRVFRSPEECFEDAGVILDGLHLGVAGS</sequence>
<evidence type="ECO:0000313" key="3">
    <source>
        <dbReference type="EMBL" id="CAL1715183.1"/>
    </source>
</evidence>
<feature type="compositionally biased region" description="Polar residues" evidence="1">
    <location>
        <begin position="571"/>
        <end position="581"/>
    </location>
</feature>
<reference evidence="4" key="1">
    <citation type="submission" date="2024-04" db="EMBL/GenBank/DDBJ databases">
        <authorList>
            <person name="Shaw F."/>
            <person name="Minotto A."/>
        </authorList>
    </citation>
    <scope>NUCLEOTIDE SEQUENCE [LARGE SCALE GENOMIC DNA]</scope>
</reference>
<protein>
    <recommendedName>
        <fullName evidence="2">Phosphatidate phosphatase APP1 catalytic domain-containing protein</fullName>
    </recommendedName>
</protein>
<feature type="region of interest" description="Disordered" evidence="1">
    <location>
        <begin position="165"/>
        <end position="227"/>
    </location>
</feature>
<feature type="region of interest" description="Disordered" evidence="1">
    <location>
        <begin position="571"/>
        <end position="644"/>
    </location>
</feature>
<dbReference type="PANTHER" id="PTHR28208">
    <property type="entry name" value="PHOSPHATIDATE PHOSPHATASE APP1"/>
    <property type="match status" value="1"/>
</dbReference>
<feature type="compositionally biased region" description="Low complexity" evidence="1">
    <location>
        <begin position="634"/>
        <end position="644"/>
    </location>
</feature>
<dbReference type="EMBL" id="OZ037951">
    <property type="protein sequence ID" value="CAL1715183.1"/>
    <property type="molecule type" value="Genomic_DNA"/>
</dbReference>
<feature type="compositionally biased region" description="Basic and acidic residues" evidence="1">
    <location>
        <begin position="177"/>
        <end position="195"/>
    </location>
</feature>
<dbReference type="Proteomes" id="UP001497453">
    <property type="component" value="Chromosome 8"/>
</dbReference>
<evidence type="ECO:0000259" key="2">
    <source>
        <dbReference type="Pfam" id="PF09949"/>
    </source>
</evidence>
<dbReference type="PANTHER" id="PTHR28208:SF3">
    <property type="entry name" value="PHOSPHATIDATE PHOSPHATASE APP1"/>
    <property type="match status" value="1"/>
</dbReference>
<feature type="compositionally biased region" description="Polar residues" evidence="1">
    <location>
        <begin position="597"/>
        <end position="609"/>
    </location>
</feature>
<dbReference type="InterPro" id="IPR019236">
    <property type="entry name" value="APP1_cat"/>
</dbReference>
<feature type="region of interest" description="Disordered" evidence="1">
    <location>
        <begin position="19"/>
        <end position="45"/>
    </location>
</feature>
<feature type="compositionally biased region" description="Low complexity" evidence="1">
    <location>
        <begin position="721"/>
        <end position="737"/>
    </location>
</feature>
<feature type="region of interest" description="Disordered" evidence="1">
    <location>
        <begin position="692"/>
        <end position="757"/>
    </location>
</feature>
<keyword evidence="4" id="KW-1185">Reference proteome</keyword>
<dbReference type="Pfam" id="PF09949">
    <property type="entry name" value="APP1_cat"/>
    <property type="match status" value="1"/>
</dbReference>
<dbReference type="InterPro" id="IPR052935">
    <property type="entry name" value="Mg2+_PAP"/>
</dbReference>
<accession>A0ABP1E7G3</accession>
<evidence type="ECO:0000256" key="1">
    <source>
        <dbReference type="SAM" id="MobiDB-lite"/>
    </source>
</evidence>
<gene>
    <name evidence="3" type="ORF">GFSPODELE1_LOCUS10099</name>
</gene>
<proteinExistence type="predicted"/>